<feature type="region of interest" description="Disordered" evidence="5">
    <location>
        <begin position="1097"/>
        <end position="1147"/>
    </location>
</feature>
<feature type="compositionally biased region" description="Polar residues" evidence="5">
    <location>
        <begin position="828"/>
        <end position="838"/>
    </location>
</feature>
<feature type="compositionally biased region" description="Acidic residues" evidence="5">
    <location>
        <begin position="1045"/>
        <end position="1064"/>
    </location>
</feature>
<dbReference type="InterPro" id="IPR059100">
    <property type="entry name" value="TSP3_bac"/>
</dbReference>
<dbReference type="EMBL" id="FNTB01000001">
    <property type="protein sequence ID" value="SEC11072.1"/>
    <property type="molecule type" value="Genomic_DNA"/>
</dbReference>
<feature type="compositionally biased region" description="Low complexity" evidence="5">
    <location>
        <begin position="957"/>
        <end position="968"/>
    </location>
</feature>
<feature type="compositionally biased region" description="Low complexity" evidence="5">
    <location>
        <begin position="1197"/>
        <end position="1213"/>
    </location>
</feature>
<feature type="region of interest" description="Disordered" evidence="5">
    <location>
        <begin position="1560"/>
        <end position="1737"/>
    </location>
</feature>
<feature type="compositionally biased region" description="Acidic residues" evidence="5">
    <location>
        <begin position="4349"/>
        <end position="4361"/>
    </location>
</feature>
<feature type="region of interest" description="Disordered" evidence="5">
    <location>
        <begin position="768"/>
        <end position="888"/>
    </location>
</feature>
<feature type="compositionally biased region" description="Acidic residues" evidence="5">
    <location>
        <begin position="2249"/>
        <end position="2272"/>
    </location>
</feature>
<feature type="compositionally biased region" description="Low complexity" evidence="5">
    <location>
        <begin position="296"/>
        <end position="313"/>
    </location>
</feature>
<feature type="compositionally biased region" description="Low complexity" evidence="5">
    <location>
        <begin position="4396"/>
        <end position="4405"/>
    </location>
</feature>
<feature type="region of interest" description="Disordered" evidence="5">
    <location>
        <begin position="2155"/>
        <end position="2373"/>
    </location>
</feature>
<feature type="compositionally biased region" description="Acidic residues" evidence="5">
    <location>
        <begin position="1111"/>
        <end position="1130"/>
    </location>
</feature>
<dbReference type="GO" id="GO:0005509">
    <property type="term" value="F:calcium ion binding"/>
    <property type="evidence" value="ECO:0007669"/>
    <property type="project" value="InterPro"/>
</dbReference>
<feature type="compositionally biased region" description="Acidic residues" evidence="5">
    <location>
        <begin position="1507"/>
        <end position="1535"/>
    </location>
</feature>
<dbReference type="Gene3D" id="2.60.40.10">
    <property type="entry name" value="Immunoglobulins"/>
    <property type="match status" value="17"/>
</dbReference>
<feature type="compositionally biased region" description="Acidic residues" evidence="5">
    <location>
        <begin position="847"/>
        <end position="866"/>
    </location>
</feature>
<feature type="compositionally biased region" description="Polar residues" evidence="5">
    <location>
        <begin position="2316"/>
        <end position="2326"/>
    </location>
</feature>
<feature type="compositionally biased region" description="Acidic residues" evidence="5">
    <location>
        <begin position="913"/>
        <end position="932"/>
    </location>
</feature>
<feature type="region of interest" description="Disordered" evidence="5">
    <location>
        <begin position="422"/>
        <end position="529"/>
    </location>
</feature>
<feature type="compositionally biased region" description="Acidic residues" evidence="5">
    <location>
        <begin position="1709"/>
        <end position="1721"/>
    </location>
</feature>
<feature type="region of interest" description="Disordered" evidence="5">
    <location>
        <begin position="1362"/>
        <end position="1407"/>
    </location>
</feature>
<feature type="compositionally biased region" description="Basic and acidic residues" evidence="5">
    <location>
        <begin position="2181"/>
        <end position="2193"/>
    </location>
</feature>
<feature type="compositionally biased region" description="Acidic residues" evidence="5">
    <location>
        <begin position="2333"/>
        <end position="2360"/>
    </location>
</feature>
<feature type="region of interest" description="Disordered" evidence="5">
    <location>
        <begin position="708"/>
        <end position="750"/>
    </location>
</feature>
<feature type="compositionally biased region" description="Acidic residues" evidence="5">
    <location>
        <begin position="979"/>
        <end position="998"/>
    </location>
</feature>
<feature type="region of interest" description="Disordered" evidence="5">
    <location>
        <begin position="1164"/>
        <end position="1214"/>
    </location>
</feature>
<protein>
    <submittedName>
        <fullName evidence="6">C-terminal domain of CHU protein family protein</fullName>
    </submittedName>
</protein>
<feature type="region of interest" description="Disordered" evidence="5">
    <location>
        <begin position="900"/>
        <end position="1080"/>
    </location>
</feature>
<feature type="region of interest" description="Disordered" evidence="5">
    <location>
        <begin position="1420"/>
        <end position="1476"/>
    </location>
</feature>
<dbReference type="Pfam" id="PF18884">
    <property type="entry name" value="TSP3_bac"/>
    <property type="match status" value="8"/>
</dbReference>
<dbReference type="PROSITE" id="PS00018">
    <property type="entry name" value="EF_HAND_1"/>
    <property type="match status" value="2"/>
</dbReference>
<feature type="compositionally biased region" description="Acidic residues" evidence="5">
    <location>
        <begin position="1255"/>
        <end position="1270"/>
    </location>
</feature>
<feature type="compositionally biased region" description="Basic and acidic residues" evidence="5">
    <location>
        <begin position="501"/>
        <end position="513"/>
    </location>
</feature>
<name>A0A1H4PV61_9FLAO</name>
<feature type="compositionally biased region" description="Low complexity" evidence="5">
    <location>
        <begin position="2157"/>
        <end position="2172"/>
    </location>
</feature>
<feature type="compositionally biased region" description="Acidic residues" evidence="5">
    <location>
        <begin position="715"/>
        <end position="742"/>
    </location>
</feature>
<feature type="compositionally biased region" description="Low complexity" evidence="5">
    <location>
        <begin position="999"/>
        <end position="1015"/>
    </location>
</feature>
<dbReference type="InterPro" id="IPR049826">
    <property type="entry name" value="Ig-like_ice"/>
</dbReference>
<feature type="compositionally biased region" description="Low complexity" evidence="5">
    <location>
        <begin position="933"/>
        <end position="949"/>
    </location>
</feature>
<evidence type="ECO:0000256" key="5">
    <source>
        <dbReference type="SAM" id="MobiDB-lite"/>
    </source>
</evidence>
<feature type="compositionally biased region" description="Polar residues" evidence="5">
    <location>
        <begin position="4312"/>
        <end position="4335"/>
    </location>
</feature>
<feature type="compositionally biased region" description="Acidic residues" evidence="5">
    <location>
        <begin position="1441"/>
        <end position="1466"/>
    </location>
</feature>
<feature type="compositionally biased region" description="Low complexity" evidence="5">
    <location>
        <begin position="867"/>
        <end position="883"/>
    </location>
</feature>
<feature type="region of interest" description="Disordered" evidence="5">
    <location>
        <begin position="1296"/>
        <end position="1342"/>
    </location>
</feature>
<feature type="compositionally biased region" description="Acidic residues" evidence="5">
    <location>
        <begin position="4462"/>
        <end position="4500"/>
    </location>
</feature>
<organism evidence="6 7">
    <name type="scientific">Maribacter dokdonensis</name>
    <dbReference type="NCBI Taxonomy" id="320912"/>
    <lineage>
        <taxon>Bacteria</taxon>
        <taxon>Pseudomonadati</taxon>
        <taxon>Bacteroidota</taxon>
        <taxon>Flavobacteriia</taxon>
        <taxon>Flavobacteriales</taxon>
        <taxon>Flavobacteriaceae</taxon>
        <taxon>Maribacter</taxon>
    </lineage>
</organism>
<feature type="compositionally biased region" description="Acidic residues" evidence="5">
    <location>
        <begin position="1309"/>
        <end position="1333"/>
    </location>
</feature>
<feature type="compositionally biased region" description="Acidic residues" evidence="5">
    <location>
        <begin position="4406"/>
        <end position="4419"/>
    </location>
</feature>
<evidence type="ECO:0000256" key="4">
    <source>
        <dbReference type="ARBA" id="ARBA00022837"/>
    </source>
</evidence>
<feature type="region of interest" description="Disordered" evidence="5">
    <location>
        <begin position="296"/>
        <end position="408"/>
    </location>
</feature>
<dbReference type="NCBIfam" id="NF033510">
    <property type="entry name" value="Ca_tandemer"/>
    <property type="match status" value="16"/>
</dbReference>
<dbReference type="InterPro" id="IPR028974">
    <property type="entry name" value="TSP_type-3_rpt"/>
</dbReference>
<keyword evidence="2" id="KW-0964">Secreted</keyword>
<dbReference type="PANTHER" id="PTHR10199:SF119">
    <property type="entry name" value="RE20510P"/>
    <property type="match status" value="1"/>
</dbReference>
<dbReference type="PANTHER" id="PTHR10199">
    <property type="entry name" value="THROMBOSPONDIN"/>
    <property type="match status" value="1"/>
</dbReference>
<evidence type="ECO:0000256" key="2">
    <source>
        <dbReference type="ARBA" id="ARBA00022525"/>
    </source>
</evidence>
<feature type="compositionally biased region" description="Polar residues" evidence="5">
    <location>
        <begin position="1138"/>
        <end position="1147"/>
    </location>
</feature>
<dbReference type="SUPFAM" id="SSF103647">
    <property type="entry name" value="TSP type-3 repeat"/>
    <property type="match status" value="2"/>
</dbReference>
<dbReference type="Gene3D" id="4.10.1080.10">
    <property type="entry name" value="TSP type-3 repeat"/>
    <property type="match status" value="1"/>
</dbReference>
<feature type="compositionally biased region" description="Polar residues" evidence="5">
    <location>
        <begin position="327"/>
        <end position="343"/>
    </location>
</feature>
<feature type="compositionally biased region" description="Polar residues" evidence="5">
    <location>
        <begin position="484"/>
        <end position="493"/>
    </location>
</feature>
<feature type="region of interest" description="Disordered" evidence="5">
    <location>
        <begin position="1226"/>
        <end position="1278"/>
    </location>
</feature>
<feature type="compositionally biased region" description="Acidic residues" evidence="5">
    <location>
        <begin position="393"/>
        <end position="402"/>
    </location>
</feature>
<feature type="compositionally biased region" description="Acidic residues" evidence="5">
    <location>
        <begin position="4384"/>
        <end position="4395"/>
    </location>
</feature>
<reference evidence="6 7" key="1">
    <citation type="submission" date="2016-10" db="EMBL/GenBank/DDBJ databases">
        <authorList>
            <person name="de Groot N.N."/>
        </authorList>
    </citation>
    <scope>NUCLEOTIDE SEQUENCE [LARGE SCALE GENOMIC DNA]</scope>
    <source>
        <strain evidence="6 7">MAR_2009_71</strain>
    </source>
</reference>
<feature type="compositionally biased region" description="Polar residues" evidence="5">
    <location>
        <begin position="1790"/>
        <end position="1801"/>
    </location>
</feature>
<evidence type="ECO:0000256" key="1">
    <source>
        <dbReference type="ARBA" id="ARBA00004613"/>
    </source>
</evidence>
<dbReference type="Pfam" id="PF13585">
    <property type="entry name" value="CHU_C"/>
    <property type="match status" value="1"/>
</dbReference>
<gene>
    <name evidence="6" type="ORF">SAMN05192540_2382</name>
</gene>
<feature type="region of interest" description="Disordered" evidence="5">
    <location>
        <begin position="4310"/>
        <end position="4519"/>
    </location>
</feature>
<feature type="compositionally biased region" description="Polar residues" evidence="5">
    <location>
        <begin position="1759"/>
        <end position="1773"/>
    </location>
</feature>
<feature type="compositionally biased region" description="Polar residues" evidence="5">
    <location>
        <begin position="1226"/>
        <end position="1238"/>
    </location>
</feature>
<dbReference type="NCBIfam" id="NF012196">
    <property type="entry name" value="Ig_like_ice"/>
    <property type="match status" value="8"/>
</dbReference>
<proteinExistence type="predicted"/>
<evidence type="ECO:0000256" key="3">
    <source>
        <dbReference type="ARBA" id="ARBA00022729"/>
    </source>
</evidence>
<sequence>MKLMHAYFTRQRNSHQTKMNRFNILFIKLLSLCAKLLKTNTYSKYKSPAYIQSCLVALVLFFAIDANGQNFESVSITGVSSGTVEDAYFNATSPTIPALAFVRVQKIGGAPNNGRVGYNNTVDNFFYFNPSDSGSNAPSRIRISFLQADQTTLIPVNDFRIIINDIDGTSAPADPNVPIENEAVGTDCSNSVRFTATDIPTNIAIDTTPPTLLSAGTESEANGPESNLMFEFNDVNFIEFYIYANPGFIKEFDLNQSEYQINTFLYSVCVGDSDGDGVFDNVDIDDDNDGILDIVESNGNDPNGDADGDGLPNYQDVLDNSGDGVPTYNSNADGSVTNYTDANSDGVPDVYEASQDNDSFPNHLDLDSDDDGIPDNIEAQATGTYVAPSGNDSDGDGLDDNYEGTGNQGLIPINTDAAFVTSDNVPDFLDPDSDNDGIPDTVEAYDTNGDDIPEITLSGNDTDLDGIDDNFDQNASGIDDPDAATNNNQTPNTFPDDDPAGGERDWRDPRDSDGDGTTDNNDTDDDNDTILDVDEYAGLDPFGDEDGDGILNFKDVSQDVGNTGDSTTTIYTDADGNGVPDAYDVDNDGLPNHLDIDSDGDGHLDATDPYPYAPTAQDESANATLGVATNINILSNDDYLPNNDANNQGTTAITRVGGTAGGTAILDALTGELAYTPLLTENGSTVTVIYEVCNTDPDPDVCETATVNITVTNDPDTDGDGTPDSSDDDDDNDGVLDGDDNAPFDPSSCQDLDNDGCDDCSATANNDFSVGANFDPANDGTDTDGDGLCDAGDPDDDNDGVLDGDDNAPLDPSSCQDLDSDGCDDCSATASTDFSAGNNFDPANDGTDTDGDGLCDSGDTDDDNDGVLDVNDNAPLDPSSCQDADGDGCDDCSATANTDFSAGANFDPANDGLDTDGDGICDTGDTDDDNDGVLDVNDNAPLDPSSCQDADGDGCDDCSATSSTDFSAGANFDPANDGLDTDGDGICDTGDTDDDNDGVLDVNDNAPLDPSSCQDADGDGCDDCSATSSTDFSVGNNFDPSNDGIDTDGDGICDSGDDDDDNDGVLDGADNAPLDPSSCQDLDNDGCDDCSATASTDFTAGANFDPANDGTDTDGDGTCDSGDDDDDNDGVLDVNDNASLDPSSCQDLDNDGCDDCSATANNNFSAGPNFDPANDGTDTDGDGICDSGDDDDDNDGVLDVNDNAPLDPSSCQDLDGDGCDDCSATASNDFSVGNNFDPSNDGIDTDGDGICNSGDTDDDNDGVLDGDDNAPLDPSSCQDLDGDGCDDCSATANNDFTAGANFDPANDGVDTDGDGICDSSDPDDDNDGVEDGSDTAPLDPSICQDLDSDGCDDCSGTASNDFAAGANFDPANDGVDTDGDGICDSSDLDDDNDGVADGSDTAPLNPSICQDLDNDGCDDCSGTSSTDFSPGANFDPTNDGTDTDGDGLCDSGDDDDDNDGVLDVNDDAPLNPSICQDLDGDGCDDCSATASNDFSAGANFDPANDGTDTDGDGLCDSGDTDDDNDGVLDGSDTDPLDPSVCQDLDGDGCDDCGATASNDFSAGANFDPANDGIDTDGDGICNSNDEDDDNDGILDAVEGSGDFDGDGIPNNEDLDSDNDGIPDVVETGNGSLDLDGNGSIDPGESNHGSNGIPDVAEDGGTDGAGVSATPLNSDNQGGPNFLDIDSDNDGIKDLVESQPDAGLVQASGDDTDNDGIDDAFDVDQGGSFTNSPVNTDGDVHLDYLDLDSDNDGIIDNIEWQSTSGYQSPGTDSDGNGLADNYEVPPAGSGESINEPENSDGQGSPDFRDTDSDNDGVSDTVEAYDIDGDNIADTTPSGTDADNDGLDDAFDLVITGSNGIEDTNGATNNNQNVNDFPNDQDPFTSEVDFRDANVHLTPIDTDGDGVNNSVDKDNDNDGILDYVESLGFEPTDTKGDDCGIPPGSFVGGSYISSSGSGPGTVGAEYRFSTVVTSSLGVLDAIVAITDIDNATLTSIDNGGFGSNDAWQPSFDVGGGVGDVGSMTFNIRLVATGTDFQVNLIRFGGVIYDIDGANTEESVTLARPGLYAVDGNTLLNISENLATGTTTFEGPPQTWSGVDFGPRLAVYFNYYETTNFTVTFSGELQPGFSSNDYLGSILFQTCDINGLFTSSNNTMAANSAGSPSGTQSGPGSAPVYTINEGIDSDHDGIEDHLDIDSDNDGIPDNVEAQTTSGYVARNANTDGNGNDDTDGDGLGDEYEGAGDEGVSPVDTDGDGIPDYLDLDTDGDGLSDTEEAGFTTASNNLDNDHDGLFDDYDDVDTTGLPFDSNDDQDNGASDLPNNAVITTSEVDYREDGIDDNDLDGIADSVDLDDDNDGILDTEESPSGLDPSADADADGVLNYLDPDLGVDDNGDGIIDNFDTDGDGVPNHFDLDADNDGIYDVVESGSGQPFTSGRLDGAVGTDGIPDSVQASGQQDSGSVNYTVLDSEATPDGIADYLELDADGDLCNDVIEAGFTDDDSDGVLGDGALVVDTDGVVTGTNVVDGYTTPNNVDSATNTDFDFQQPGETPTIASGAEQPQDVLTNGSSPETFTVTASGISLAYQWEVDDQSGGGFEAIDDANGTDIYTGSTTETLTLTGATVAQDGFEYRVIITDLTFVCSPLTSDVALLTIDVTAPTITIDVVSTDDIINAVEDDSDVTISGTTTGAEDGQTVTVTLNGQTYTTTVTGGVWSLDIPAVDAQSLDATETITADVSDLAGNPATQATRDIEHDDTAPTITIDVVSNDDIINALEDDSDVTISGTTTGAEDGQTVTVVLNGETYTTTVTGGVWSLDVPATDAQALDPTETITADVSDFAGNPATQANHDIIHDITPPTITIGVVANDDVINALEDDTDVTINGTTTAEDGQTVTVVLNGETYTTTVTSGTWTLDVPAADAQALDPTETITADVNDVAGNPATQATRDIEHDVTVPTITINVVAVDDIINAVEDDNDVTINGTTTDVEDGQTVTVVLNGQTYTTTVTGGVWTLDVPAADIQALGTTHTITADVSNDAGNPAIQATRDIEHDAIAPTIAINVVSADDIINAVEDDSDVTISGTTTGAEDGQIVTVTLNGQTYTASVTSGTWSFDLPAADAQALDPAETITADVSDVAGNPATQATRDIEHDVTAPTITIDVVSNDDIINAVEDDSDVTISGTTTGAENGQTVTVILNGQTYTSTVTGGTWSFDLPAADAQALDPTETITADVSDVAGNPATQATRDIEHDVIAPTITIDVVSTDDIINALEDDSDVTISGTTTGAEDGQTVTVTLNGQTYTAVVSGGAWSFDLPATDAQALGANETITADVSDVAGNPANQATRDIEHDVTAPTIAIDVVSTDDIINAVEDDSDVTISGTTDAEDGQTVTVTLNGQTYTASVTGGTWSFDLPAADAQALDPTEAITADVNDVAGNPATQATRDIEHDVTAPTIAIDVVSTDDIINAAEDDSDVTISGTTDAEDGQIVTIVLNGQTYTASVTGGTWSFDLPAADAQALDPTETITADVSDVAGNPATQATRDIEHDVTAPTITIDVVSTDDIINAVEDDSDVTISGTTTGAEDGQTVTVTLNGQTYTAVVTSGTWSFDLPAADAQALDPTETITADVSDVAGNPATQATRDIEHDVAPPTIAINVVSTDDIINAFEENSDVTINGTTDAEDGQSVTVTLNGQTYTTTVTGGTWSLNVPVVDVQALDPTEIITADVNDVAGNPATQATREIQHDVIAPIITIDVVSTDDIINAVEDDSDVTISGTTDAEDGQIVTVILNGQTYTASVIGGTWSFDLPATDAQALDPTETITADVSDVAGNPATQASRDIEHDITAPTITIDVVSTDDIINAVEDDSDVTINGTTTGAEDGQIVTVVLNGQTYTASVTGGTWTFDLPAADAQALDPTETITADVSDVAGNPATQGTRDIEHDVTAPTITINVVSTDDIINAVEDDTDVTISGTTDAEDGQIATMTLNGQSYTAIVTGGTWSFDLPAVDAQALDVNETITADVFNIAGNPATQATRDITHDVTAPTITIDVVSNDDIINAVEDDSDVTISGTTDAEDGQIVTVSLNGQLYTAVVTGGTWSLDIPATDAQALNVNETITANVSDLAGNPAVAVTRDIVHDVVIGIDIDTPIELDDIVNAVEDNDVVITGTTTGVEDNQIVTITFSDGVNTVTSTATVISGVWTASDADISTLTNGSILVNAEVSDIPGNNAVDSETVILDNTAPVADSFSTFDIDPVLTGNASANESLNIELDTDGDGLTDVTYSVIADANGEWSLDTGMATPTSGNFPVLTDEDVIEIIVTDASGNSGNGTVTISEDSDNDGLTNNEESDLGTDPNNPDSDGDGIVDGEEVLVDNTDPLNDCDHVDGMPLGASDCDNDGLTTEEEVTLGTDPNNPDTDNDGLTDGEEVDLGTDPNNPDTDGDGITDGQEVLDNTDPLDACDSINGTPIGTSDCDNDGLTTDEENSLGTDPENEDTDGDGINDGQEIEDSTDPLDGCSSIGGTPPQGTACDISIESDLVNPNTNGGVFTINNIESFPNNTVRIYNRWGVLVFETNGYDNNGNAFRGISNGRVTVKKNDELPVGVYYYIIDYANDQQSKSMNGYLYINR</sequence>
<feature type="compositionally biased region" description="Polar residues" evidence="5">
    <location>
        <begin position="1669"/>
        <end position="1678"/>
    </location>
</feature>
<feature type="region of interest" description="Disordered" evidence="5">
    <location>
        <begin position="1759"/>
        <end position="1842"/>
    </location>
</feature>
<feature type="compositionally biased region" description="Acidic residues" evidence="5">
    <location>
        <begin position="781"/>
        <end position="808"/>
    </location>
</feature>
<accession>A0A1H4PV61</accession>
<feature type="region of interest" description="Disordered" evidence="5">
    <location>
        <begin position="1494"/>
        <end position="1548"/>
    </location>
</feature>
<feature type="compositionally biased region" description="Acidic residues" evidence="5">
    <location>
        <begin position="1375"/>
        <end position="1394"/>
    </location>
</feature>
<feature type="compositionally biased region" description="Acidic residues" evidence="5">
    <location>
        <begin position="1811"/>
        <end position="1829"/>
    </location>
</feature>
<feature type="compositionally biased region" description="Acidic residues" evidence="5">
    <location>
        <begin position="1177"/>
        <end position="1196"/>
    </location>
</feature>
<evidence type="ECO:0000313" key="7">
    <source>
        <dbReference type="Proteomes" id="UP000183038"/>
    </source>
</evidence>
<dbReference type="InterPro" id="IPR013783">
    <property type="entry name" value="Ig-like_fold"/>
</dbReference>
<dbReference type="InterPro" id="IPR018247">
    <property type="entry name" value="EF_Hand_1_Ca_BS"/>
</dbReference>
<feature type="compositionally biased region" description="Acidic residues" evidence="5">
    <location>
        <begin position="2223"/>
        <end position="2240"/>
    </location>
</feature>
<feature type="compositionally biased region" description="Acidic residues" evidence="5">
    <location>
        <begin position="462"/>
        <end position="471"/>
    </location>
</feature>
<evidence type="ECO:0000313" key="6">
    <source>
        <dbReference type="EMBL" id="SEC11072.1"/>
    </source>
</evidence>
<keyword evidence="4" id="KW-0106">Calcium</keyword>
<comment type="subcellular location">
    <subcellularLocation>
        <location evidence="1">Secreted</location>
    </subcellularLocation>
</comment>
<feature type="compositionally biased region" description="Low complexity" evidence="5">
    <location>
        <begin position="1023"/>
        <end position="1033"/>
    </location>
</feature>
<dbReference type="Proteomes" id="UP000183038">
    <property type="component" value="Unassembled WGS sequence"/>
</dbReference>
<keyword evidence="3" id="KW-0732">Signal</keyword>